<dbReference type="SUPFAM" id="SSF50199">
    <property type="entry name" value="Staphylococcal nuclease"/>
    <property type="match status" value="1"/>
</dbReference>
<accession>A0A4R6BY30</accession>
<sequence length="258" mass="29046">MIEQINKGGKKMKSFKVLITILLLLLLIPAPQSYALSKKTAVSYVSTIDGDTVRVKNSRTSFTLRLLLIDAPEIATSSKVGQPYSKEAKAYLTKYLQGKKLTIAYDNAIKKDKNGRHLVYLYADNVLVNNVMVKNGYARVGYIMSQKYYLNTLKKSESDAKAQKLRIWSKAGYVNTKGEGFVTPTSTAKPATSKAGYPTSKYRNGAPKYLKNCTEVKKYYPYGITVHHVSYLTKHDRDNDKLGCEATGIKYESWMKYN</sequence>
<evidence type="ECO:0000256" key="1">
    <source>
        <dbReference type="ARBA" id="ARBA00011942"/>
    </source>
</evidence>
<dbReference type="GO" id="GO:1990599">
    <property type="term" value="F:3' overhang single-stranded DNA endodeoxyribonuclease activity"/>
    <property type="evidence" value="ECO:0007669"/>
    <property type="project" value="UniProtKB-EC"/>
</dbReference>
<dbReference type="InterPro" id="IPR002071">
    <property type="entry name" value="Thermonucl_AS"/>
</dbReference>
<evidence type="ECO:0000256" key="4">
    <source>
        <dbReference type="ARBA" id="ARBA00022759"/>
    </source>
</evidence>
<keyword evidence="4" id="KW-0255">Endonuclease</keyword>
<evidence type="ECO:0000313" key="10">
    <source>
        <dbReference type="Proteomes" id="UP000294843"/>
    </source>
</evidence>
<evidence type="ECO:0000256" key="7">
    <source>
        <dbReference type="ARBA" id="ARBA00031238"/>
    </source>
</evidence>
<dbReference type="InterPro" id="IPR016071">
    <property type="entry name" value="Staphylococal_nuclease_OB-fold"/>
</dbReference>
<dbReference type="PANTHER" id="PTHR12302">
    <property type="entry name" value="EBNA2 BINDING PROTEIN P100"/>
    <property type="match status" value="1"/>
</dbReference>
<reference evidence="9 10" key="1">
    <citation type="submission" date="2019-01" db="EMBL/GenBank/DDBJ databases">
        <title>Draft genome sequences of the type strains of six Macrococcus species.</title>
        <authorList>
            <person name="Mazhar S."/>
            <person name="Altermann E."/>
            <person name="Hill C."/>
            <person name="Mcauliffe O."/>
        </authorList>
    </citation>
    <scope>NUCLEOTIDE SEQUENCE [LARGE SCALE GENOMIC DNA]</scope>
    <source>
        <strain evidence="9 10">ATCC 51825</strain>
    </source>
</reference>
<dbReference type="Proteomes" id="UP000294843">
    <property type="component" value="Unassembled WGS sequence"/>
</dbReference>
<keyword evidence="5" id="KW-0378">Hydrolase</keyword>
<dbReference type="EC" id="3.1.31.1" evidence="1"/>
<dbReference type="EMBL" id="SCWF01000011">
    <property type="protein sequence ID" value="TDM13395.1"/>
    <property type="molecule type" value="Genomic_DNA"/>
</dbReference>
<comment type="caution">
    <text evidence="9">The sequence shown here is derived from an EMBL/GenBank/DDBJ whole genome shotgun (WGS) entry which is preliminary data.</text>
</comment>
<dbReference type="Pfam" id="PF00565">
    <property type="entry name" value="SNase"/>
    <property type="match status" value="1"/>
</dbReference>
<dbReference type="PROSITE" id="PS01123">
    <property type="entry name" value="TNASE_1"/>
    <property type="match status" value="1"/>
</dbReference>
<evidence type="ECO:0000256" key="2">
    <source>
        <dbReference type="ARBA" id="ARBA00016676"/>
    </source>
</evidence>
<dbReference type="SMART" id="SM00894">
    <property type="entry name" value="Excalibur"/>
    <property type="match status" value="1"/>
</dbReference>
<organism evidence="9 10">
    <name type="scientific">Macrococcus bovicus</name>
    <dbReference type="NCBI Taxonomy" id="69968"/>
    <lineage>
        <taxon>Bacteria</taxon>
        <taxon>Bacillati</taxon>
        <taxon>Bacillota</taxon>
        <taxon>Bacilli</taxon>
        <taxon>Bacillales</taxon>
        <taxon>Staphylococcaceae</taxon>
        <taxon>Macrococcus</taxon>
    </lineage>
</organism>
<evidence type="ECO:0000256" key="3">
    <source>
        <dbReference type="ARBA" id="ARBA00022722"/>
    </source>
</evidence>
<dbReference type="InterPro" id="IPR035437">
    <property type="entry name" value="SNase_OB-fold_sf"/>
</dbReference>
<protein>
    <recommendedName>
        <fullName evidence="2">Thermonuclease</fullName>
        <ecNumber evidence="1">3.1.31.1</ecNumber>
    </recommendedName>
    <alternativeName>
        <fullName evidence="7">Micrococcal nuclease</fullName>
    </alternativeName>
    <alternativeName>
        <fullName evidence="6">Staphylococcal nuclease</fullName>
    </alternativeName>
</protein>
<evidence type="ECO:0000256" key="6">
    <source>
        <dbReference type="ARBA" id="ARBA00030535"/>
    </source>
</evidence>
<keyword evidence="10" id="KW-1185">Reference proteome</keyword>
<evidence type="ECO:0000313" key="9">
    <source>
        <dbReference type="EMBL" id="TDM13395.1"/>
    </source>
</evidence>
<keyword evidence="3" id="KW-0540">Nuclease</keyword>
<evidence type="ECO:0000256" key="5">
    <source>
        <dbReference type="ARBA" id="ARBA00022801"/>
    </source>
</evidence>
<dbReference type="AlphaFoldDB" id="A0A4R6BY30"/>
<dbReference type="GO" id="GO:0003676">
    <property type="term" value="F:nucleic acid binding"/>
    <property type="evidence" value="ECO:0007669"/>
    <property type="project" value="InterPro"/>
</dbReference>
<evidence type="ECO:0000259" key="8">
    <source>
        <dbReference type="PROSITE" id="PS50830"/>
    </source>
</evidence>
<name>A0A4R6BY30_9STAP</name>
<feature type="domain" description="TNase-like" evidence="8">
    <location>
        <begin position="38"/>
        <end position="170"/>
    </location>
</feature>
<dbReference type="OrthoDB" id="4376109at2"/>
<dbReference type="Pfam" id="PF05901">
    <property type="entry name" value="Excalibur"/>
    <property type="match status" value="1"/>
</dbReference>
<dbReference type="PANTHER" id="PTHR12302:SF3">
    <property type="entry name" value="SERINE_THREONINE-PROTEIN KINASE 31"/>
    <property type="match status" value="1"/>
</dbReference>
<gene>
    <name evidence="9" type="ORF">ERX55_09080</name>
</gene>
<proteinExistence type="predicted"/>
<dbReference type="SMART" id="SM00318">
    <property type="entry name" value="SNc"/>
    <property type="match status" value="1"/>
</dbReference>
<dbReference type="InterPro" id="IPR008613">
    <property type="entry name" value="Excalibur_Ca-bd_domain"/>
</dbReference>
<dbReference type="Gene3D" id="2.40.50.90">
    <property type="match status" value="1"/>
</dbReference>
<dbReference type="PROSITE" id="PS50830">
    <property type="entry name" value="TNASE_3"/>
    <property type="match status" value="1"/>
</dbReference>